<organism evidence="8">
    <name type="scientific">Oryza meridionalis</name>
    <dbReference type="NCBI Taxonomy" id="40149"/>
    <lineage>
        <taxon>Eukaryota</taxon>
        <taxon>Viridiplantae</taxon>
        <taxon>Streptophyta</taxon>
        <taxon>Embryophyta</taxon>
        <taxon>Tracheophyta</taxon>
        <taxon>Spermatophyta</taxon>
        <taxon>Magnoliopsida</taxon>
        <taxon>Liliopsida</taxon>
        <taxon>Poales</taxon>
        <taxon>Poaceae</taxon>
        <taxon>BOP clade</taxon>
        <taxon>Oryzoideae</taxon>
        <taxon>Oryzeae</taxon>
        <taxon>Oryzinae</taxon>
        <taxon>Oryza</taxon>
    </lineage>
</organism>
<comment type="cofactor">
    <cofactor evidence="1">
        <name>heme</name>
        <dbReference type="ChEBI" id="CHEBI:30413"/>
    </cofactor>
</comment>
<keyword evidence="9" id="KW-1185">Reference proteome</keyword>
<keyword evidence="4" id="KW-0479">Metal-binding</keyword>
<dbReference type="InterPro" id="IPR051996">
    <property type="entry name" value="Cytochrome_P450_78A"/>
</dbReference>
<proteinExistence type="inferred from homology"/>
<evidence type="ECO:0000256" key="7">
    <source>
        <dbReference type="ARBA" id="ARBA00023033"/>
    </source>
</evidence>
<dbReference type="AlphaFoldDB" id="A0A0E0F2Q3"/>
<keyword evidence="5" id="KW-0560">Oxidoreductase</keyword>
<dbReference type="Gene3D" id="1.10.630.10">
    <property type="entry name" value="Cytochrome P450"/>
    <property type="match status" value="1"/>
</dbReference>
<protein>
    <recommendedName>
        <fullName evidence="10">Cytochrome P450</fullName>
    </recommendedName>
</protein>
<accession>A0A0E0F2Q3</accession>
<dbReference type="SUPFAM" id="SSF48264">
    <property type="entry name" value="Cytochrome P450"/>
    <property type="match status" value="1"/>
</dbReference>
<keyword evidence="7" id="KW-0503">Monooxygenase</keyword>
<evidence type="ECO:0000256" key="5">
    <source>
        <dbReference type="ARBA" id="ARBA00023002"/>
    </source>
</evidence>
<name>A0A0E0F2Q3_9ORYZ</name>
<dbReference type="STRING" id="40149.A0A0E0F2Q3"/>
<comment type="similarity">
    <text evidence="2">Belongs to the cytochrome P450 family.</text>
</comment>
<keyword evidence="3" id="KW-0349">Heme</keyword>
<dbReference type="GO" id="GO:0005506">
    <property type="term" value="F:iron ion binding"/>
    <property type="evidence" value="ECO:0007669"/>
    <property type="project" value="InterPro"/>
</dbReference>
<dbReference type="GO" id="GO:0020037">
    <property type="term" value="F:heme binding"/>
    <property type="evidence" value="ECO:0007669"/>
    <property type="project" value="InterPro"/>
</dbReference>
<dbReference type="GO" id="GO:0016705">
    <property type="term" value="F:oxidoreductase activity, acting on paired donors, with incorporation or reduction of molecular oxygen"/>
    <property type="evidence" value="ECO:0007669"/>
    <property type="project" value="InterPro"/>
</dbReference>
<dbReference type="Proteomes" id="UP000008021">
    <property type="component" value="Chromosome 11"/>
</dbReference>
<evidence type="ECO:0008006" key="10">
    <source>
        <dbReference type="Google" id="ProtNLM"/>
    </source>
</evidence>
<evidence type="ECO:0000313" key="8">
    <source>
        <dbReference type="EnsemblPlants" id="OMERI11G03290.1"/>
    </source>
</evidence>
<dbReference type="HOGENOM" id="CLU_3261378_0_0_1"/>
<evidence type="ECO:0000256" key="3">
    <source>
        <dbReference type="ARBA" id="ARBA00022617"/>
    </source>
</evidence>
<evidence type="ECO:0000313" key="9">
    <source>
        <dbReference type="Proteomes" id="UP000008021"/>
    </source>
</evidence>
<dbReference type="PANTHER" id="PTHR47946">
    <property type="entry name" value="CYTOCHROME P450 78A7-RELATED"/>
    <property type="match status" value="1"/>
</dbReference>
<keyword evidence="6" id="KW-0408">Iron</keyword>
<sequence>MSAVLGDFVDVLLDLQGEEKMSDSDMVAVLWEMIFRGTDTVA</sequence>
<dbReference type="Gramene" id="OMERI11G03290.1">
    <property type="protein sequence ID" value="OMERI11G03290.1"/>
    <property type="gene ID" value="OMERI11G03290"/>
</dbReference>
<reference evidence="8" key="1">
    <citation type="submission" date="2015-04" db="UniProtKB">
        <authorList>
            <consortium name="EnsemblPlants"/>
        </authorList>
    </citation>
    <scope>IDENTIFICATION</scope>
</reference>
<reference evidence="8" key="2">
    <citation type="submission" date="2018-05" db="EMBL/GenBank/DDBJ databases">
        <title>OmerRS3 (Oryza meridionalis Reference Sequence Version 3).</title>
        <authorList>
            <person name="Zhang J."/>
            <person name="Kudrna D."/>
            <person name="Lee S."/>
            <person name="Talag J."/>
            <person name="Welchert J."/>
            <person name="Wing R.A."/>
        </authorList>
    </citation>
    <scope>NUCLEOTIDE SEQUENCE [LARGE SCALE GENOMIC DNA]</scope>
    <source>
        <strain evidence="8">cv. OR44</strain>
    </source>
</reference>
<evidence type="ECO:0000256" key="2">
    <source>
        <dbReference type="ARBA" id="ARBA00010617"/>
    </source>
</evidence>
<evidence type="ECO:0000256" key="6">
    <source>
        <dbReference type="ARBA" id="ARBA00023004"/>
    </source>
</evidence>
<dbReference type="GO" id="GO:0004497">
    <property type="term" value="F:monooxygenase activity"/>
    <property type="evidence" value="ECO:0007669"/>
    <property type="project" value="UniProtKB-KW"/>
</dbReference>
<evidence type="ECO:0000256" key="1">
    <source>
        <dbReference type="ARBA" id="ARBA00001971"/>
    </source>
</evidence>
<dbReference type="InterPro" id="IPR036396">
    <property type="entry name" value="Cyt_P450_sf"/>
</dbReference>
<dbReference type="EnsemblPlants" id="OMERI11G03290.1">
    <property type="protein sequence ID" value="OMERI11G03290.1"/>
    <property type="gene ID" value="OMERI11G03290"/>
</dbReference>
<evidence type="ECO:0000256" key="4">
    <source>
        <dbReference type="ARBA" id="ARBA00022723"/>
    </source>
</evidence>
<dbReference type="PANTHER" id="PTHR47946:SF14">
    <property type="entry name" value="CYTOCHROME P450 FAMILY PROTEIN"/>
    <property type="match status" value="1"/>
</dbReference>